<feature type="region of interest" description="Disordered" evidence="1">
    <location>
        <begin position="1"/>
        <end position="47"/>
    </location>
</feature>
<dbReference type="Proteomes" id="UP000053477">
    <property type="component" value="Unassembled WGS sequence"/>
</dbReference>
<evidence type="ECO:0000313" key="3">
    <source>
        <dbReference type="Proteomes" id="UP000053477"/>
    </source>
</evidence>
<reference evidence="2 3" key="1">
    <citation type="submission" date="2015-04" db="EMBL/GenBank/DDBJ databases">
        <title>Complete genome sequence of Schizopora paradoxa KUC8140, a cosmopolitan wood degrader in East Asia.</title>
        <authorList>
            <consortium name="DOE Joint Genome Institute"/>
            <person name="Min B."/>
            <person name="Park H."/>
            <person name="Jang Y."/>
            <person name="Kim J.-J."/>
            <person name="Kim K.H."/>
            <person name="Pangilinan J."/>
            <person name="Lipzen A."/>
            <person name="Riley R."/>
            <person name="Grigoriev I.V."/>
            <person name="Spatafora J.W."/>
            <person name="Choi I.-G."/>
        </authorList>
    </citation>
    <scope>NUCLEOTIDE SEQUENCE [LARGE SCALE GENOMIC DNA]</scope>
    <source>
        <strain evidence="2 3">KUC8140</strain>
    </source>
</reference>
<organism evidence="2 3">
    <name type="scientific">Schizopora paradoxa</name>
    <dbReference type="NCBI Taxonomy" id="27342"/>
    <lineage>
        <taxon>Eukaryota</taxon>
        <taxon>Fungi</taxon>
        <taxon>Dikarya</taxon>
        <taxon>Basidiomycota</taxon>
        <taxon>Agaricomycotina</taxon>
        <taxon>Agaricomycetes</taxon>
        <taxon>Hymenochaetales</taxon>
        <taxon>Schizoporaceae</taxon>
        <taxon>Schizopora</taxon>
    </lineage>
</organism>
<dbReference type="InParanoid" id="A0A0H2RLH2"/>
<gene>
    <name evidence="2" type="ORF">SCHPADRAFT_717011</name>
</gene>
<keyword evidence="3" id="KW-1185">Reference proteome</keyword>
<accession>A0A0H2RLH2</accession>
<sequence length="185" mass="20180">MVENAGKPLKYESGGHVGWQSSSSATATDCNHRGRWPSDGGGLSWTHKRSPKEVINIAAAISGLAKPRHVGAAYKRHPSLRVRRPRRRRPLSNVFLRCSWTTSTRFGAGKAFEPPLGRVLGPQAHNLPAGVGQMITCRHCEASYLPSVSTNIISSGNGVRKEIWPGDGSRLGAYGWLHISGHRLW</sequence>
<evidence type="ECO:0000256" key="1">
    <source>
        <dbReference type="SAM" id="MobiDB-lite"/>
    </source>
</evidence>
<evidence type="ECO:0000313" key="2">
    <source>
        <dbReference type="EMBL" id="KLO05681.1"/>
    </source>
</evidence>
<dbReference type="EMBL" id="KQ086278">
    <property type="protein sequence ID" value="KLO05681.1"/>
    <property type="molecule type" value="Genomic_DNA"/>
</dbReference>
<feature type="compositionally biased region" description="Polar residues" evidence="1">
    <location>
        <begin position="19"/>
        <end position="29"/>
    </location>
</feature>
<proteinExistence type="predicted"/>
<protein>
    <submittedName>
        <fullName evidence="2">Uncharacterized protein</fullName>
    </submittedName>
</protein>
<dbReference type="AlphaFoldDB" id="A0A0H2RLH2"/>
<name>A0A0H2RLH2_9AGAM</name>